<dbReference type="Gramene" id="KGN61622">
    <property type="protein sequence ID" value="KGN61622"/>
    <property type="gene ID" value="Csa_2G190790"/>
</dbReference>
<dbReference type="Pfam" id="PF05758">
    <property type="entry name" value="Ycf1"/>
    <property type="match status" value="1"/>
</dbReference>
<dbReference type="PANTHER" id="PTHR35772">
    <property type="entry name" value="PHOTOSYSTEM II REACTION CENTER PROTEIN I"/>
    <property type="match status" value="1"/>
</dbReference>
<gene>
    <name evidence="10" type="ORF">Csa_2G190790</name>
</gene>
<evidence type="ECO:0000256" key="5">
    <source>
        <dbReference type="ARBA" id="ARBA00022692"/>
    </source>
</evidence>
<evidence type="ECO:0000313" key="10">
    <source>
        <dbReference type="EMBL" id="KGN61622.1"/>
    </source>
</evidence>
<evidence type="ECO:0000256" key="7">
    <source>
        <dbReference type="ARBA" id="ARBA00023136"/>
    </source>
</evidence>
<comment type="subcellular location">
    <subcellularLocation>
        <location evidence="1">Membrane</location>
        <topology evidence="1">Multi-pass membrane protein</topology>
    </subcellularLocation>
    <subcellularLocation>
        <location evidence="2">Membrane</location>
        <topology evidence="2">Single-pass membrane protein</topology>
    </subcellularLocation>
</comment>
<feature type="transmembrane region" description="Helical" evidence="9">
    <location>
        <begin position="98"/>
        <end position="116"/>
    </location>
</feature>
<dbReference type="GO" id="GO:0015979">
    <property type="term" value="P:photosynthesis"/>
    <property type="evidence" value="ECO:0007669"/>
    <property type="project" value="UniProtKB-KW"/>
</dbReference>
<reference evidence="10 11" key="2">
    <citation type="journal article" date="2009" name="PLoS ONE">
        <title>An integrated genetic and cytogenetic map of the cucumber genome.</title>
        <authorList>
            <person name="Ren Y."/>
            <person name="Zhang Z."/>
            <person name="Liu J."/>
            <person name="Staub J.E."/>
            <person name="Han Y."/>
            <person name="Cheng Z."/>
            <person name="Li X."/>
            <person name="Lu J."/>
            <person name="Miao H."/>
            <person name="Kang H."/>
            <person name="Xie B."/>
            <person name="Gu X."/>
            <person name="Wang X."/>
            <person name="Du Y."/>
            <person name="Jin W."/>
            <person name="Huang S."/>
        </authorList>
    </citation>
    <scope>NUCLEOTIDE SEQUENCE [LARGE SCALE GENOMIC DNA]</scope>
    <source>
        <strain evidence="11">cv. 9930</strain>
    </source>
</reference>
<dbReference type="Pfam" id="PF02532">
    <property type="entry name" value="PsbI"/>
    <property type="match status" value="1"/>
</dbReference>
<dbReference type="InterPro" id="IPR037271">
    <property type="entry name" value="PSII_PsbI_sf"/>
</dbReference>
<dbReference type="AlphaFoldDB" id="A0A0A0LLK2"/>
<evidence type="ECO:0000256" key="2">
    <source>
        <dbReference type="ARBA" id="ARBA00004167"/>
    </source>
</evidence>
<evidence type="ECO:0000256" key="1">
    <source>
        <dbReference type="ARBA" id="ARBA00004141"/>
    </source>
</evidence>
<keyword evidence="5 9" id="KW-0812">Transmembrane</keyword>
<sequence>MYEEEKGELRNICISFICIYTMLNLHTMHFILPSSMLVRLVNISMFRCNNKMLFVTIWIQQNNSLISKKYIRSNKYLVSELKNSIAPIFNCVMLTLKLFVYTVVIFFVSLFIFGFLSNDPGRNPGREE</sequence>
<dbReference type="STRING" id="3659.A0A0A0LLK2"/>
<accession>A0A0A0LLK2</accession>
<dbReference type="EMBL" id="CM002923">
    <property type="protein sequence ID" value="KGN61622.1"/>
    <property type="molecule type" value="Genomic_DNA"/>
</dbReference>
<protein>
    <recommendedName>
        <fullName evidence="12">Photosystem II reaction center protein I</fullName>
    </recommendedName>
</protein>
<keyword evidence="11" id="KW-1185">Reference proteome</keyword>
<keyword evidence="7 9" id="KW-0472">Membrane</keyword>
<evidence type="ECO:0000313" key="11">
    <source>
        <dbReference type="Proteomes" id="UP000029981"/>
    </source>
</evidence>
<reference evidence="10 11" key="1">
    <citation type="journal article" date="2009" name="Nat. Genet.">
        <title>The genome of the cucumber, Cucumis sativus L.</title>
        <authorList>
            <person name="Huang S."/>
            <person name="Li R."/>
            <person name="Zhang Z."/>
            <person name="Li L."/>
            <person name="Gu X."/>
            <person name="Fan W."/>
            <person name="Lucas W.J."/>
            <person name="Wang X."/>
            <person name="Xie B."/>
            <person name="Ni P."/>
            <person name="Ren Y."/>
            <person name="Zhu H."/>
            <person name="Li J."/>
            <person name="Lin K."/>
            <person name="Jin W."/>
            <person name="Fei Z."/>
            <person name="Li G."/>
            <person name="Staub J."/>
            <person name="Kilian A."/>
            <person name="van der Vossen E.A."/>
            <person name="Wu Y."/>
            <person name="Guo J."/>
            <person name="He J."/>
            <person name="Jia Z."/>
            <person name="Ren Y."/>
            <person name="Tian G."/>
            <person name="Lu Y."/>
            <person name="Ruan J."/>
            <person name="Qian W."/>
            <person name="Wang M."/>
            <person name="Huang Q."/>
            <person name="Li B."/>
            <person name="Xuan Z."/>
            <person name="Cao J."/>
            <person name="Asan"/>
            <person name="Wu Z."/>
            <person name="Zhang J."/>
            <person name="Cai Q."/>
            <person name="Bai Y."/>
            <person name="Zhao B."/>
            <person name="Han Y."/>
            <person name="Li Y."/>
            <person name="Li X."/>
            <person name="Wang S."/>
            <person name="Shi Q."/>
            <person name="Liu S."/>
            <person name="Cho W.K."/>
            <person name="Kim J.Y."/>
            <person name="Xu Y."/>
            <person name="Heller-Uszynska K."/>
            <person name="Miao H."/>
            <person name="Cheng Z."/>
            <person name="Zhang S."/>
            <person name="Wu J."/>
            <person name="Yang Y."/>
            <person name="Kang H."/>
            <person name="Li M."/>
            <person name="Liang H."/>
            <person name="Ren X."/>
            <person name="Shi Z."/>
            <person name="Wen M."/>
            <person name="Jian M."/>
            <person name="Yang H."/>
            <person name="Zhang G."/>
            <person name="Yang Z."/>
            <person name="Chen R."/>
            <person name="Liu S."/>
            <person name="Li J."/>
            <person name="Ma L."/>
            <person name="Liu H."/>
            <person name="Zhou Y."/>
            <person name="Zhao J."/>
            <person name="Fang X."/>
            <person name="Li G."/>
            <person name="Fang L."/>
            <person name="Li Y."/>
            <person name="Liu D."/>
            <person name="Zheng H."/>
            <person name="Zhang Y."/>
            <person name="Qin N."/>
            <person name="Li Z."/>
            <person name="Yang G."/>
            <person name="Yang S."/>
            <person name="Bolund L."/>
            <person name="Kristiansen K."/>
            <person name="Zheng H."/>
            <person name="Li S."/>
            <person name="Zhang X."/>
            <person name="Yang H."/>
            <person name="Wang J."/>
            <person name="Sun R."/>
            <person name="Zhang B."/>
            <person name="Jiang S."/>
            <person name="Wang J."/>
            <person name="Du Y."/>
            <person name="Li S."/>
        </authorList>
    </citation>
    <scope>NUCLEOTIDE SEQUENCE [LARGE SCALE GENOMIC DNA]</scope>
    <source>
        <strain evidence="11">cv. 9930</strain>
    </source>
</reference>
<evidence type="ECO:0000256" key="8">
    <source>
        <dbReference type="ARBA" id="ARBA00023276"/>
    </source>
</evidence>
<reference evidence="10 11" key="3">
    <citation type="journal article" date="2010" name="BMC Genomics">
        <title>Transcriptome sequencing and comparative analysis of cucumber flowers with different sex types.</title>
        <authorList>
            <person name="Guo S."/>
            <person name="Zheng Y."/>
            <person name="Joung J.G."/>
            <person name="Liu S."/>
            <person name="Zhang Z."/>
            <person name="Crasta O.R."/>
            <person name="Sobral B.W."/>
            <person name="Xu Y."/>
            <person name="Huang S."/>
            <person name="Fei Z."/>
        </authorList>
    </citation>
    <scope>NUCLEOTIDE SEQUENCE [LARGE SCALE GENOMIC DNA]</scope>
    <source>
        <strain evidence="11">cv. 9930</strain>
    </source>
</reference>
<name>A0A0A0LLK2_CUCSA</name>
<dbReference type="GO" id="GO:0009539">
    <property type="term" value="C:photosystem II reaction center"/>
    <property type="evidence" value="ECO:0007669"/>
    <property type="project" value="InterPro"/>
</dbReference>
<dbReference type="HAMAP" id="MF_01316">
    <property type="entry name" value="PSII_PsbI"/>
    <property type="match status" value="1"/>
</dbReference>
<dbReference type="InterPro" id="IPR008896">
    <property type="entry name" value="TIC214"/>
</dbReference>
<keyword evidence="4" id="KW-0602">Photosynthesis</keyword>
<evidence type="ECO:0000256" key="6">
    <source>
        <dbReference type="ARBA" id="ARBA00022989"/>
    </source>
</evidence>
<keyword evidence="8" id="KW-0604">Photosystem II</keyword>
<evidence type="ECO:0000256" key="3">
    <source>
        <dbReference type="ARBA" id="ARBA00022469"/>
    </source>
</evidence>
<dbReference type="PANTHER" id="PTHR35772:SF1">
    <property type="entry name" value="PHOTOSYSTEM II REACTION CENTER PROTEIN I"/>
    <property type="match status" value="1"/>
</dbReference>
<proteinExistence type="inferred from homology"/>
<evidence type="ECO:0000256" key="9">
    <source>
        <dbReference type="SAM" id="Phobius"/>
    </source>
</evidence>
<dbReference type="Proteomes" id="UP000029981">
    <property type="component" value="Chromosome 2"/>
</dbReference>
<keyword evidence="3" id="KW-0674">Reaction center</keyword>
<evidence type="ECO:0000256" key="4">
    <source>
        <dbReference type="ARBA" id="ARBA00022531"/>
    </source>
</evidence>
<feature type="transmembrane region" description="Helical" evidence="9">
    <location>
        <begin position="12"/>
        <end position="32"/>
    </location>
</feature>
<dbReference type="GO" id="GO:0005737">
    <property type="term" value="C:cytoplasm"/>
    <property type="evidence" value="ECO:0007669"/>
    <property type="project" value="UniProtKB-ARBA"/>
</dbReference>
<keyword evidence="6 9" id="KW-1133">Transmembrane helix</keyword>
<reference evidence="10 11" key="4">
    <citation type="journal article" date="2011" name="BMC Genomics">
        <title>RNA-Seq improves annotation of protein-coding genes in the cucumber genome.</title>
        <authorList>
            <person name="Li Z."/>
            <person name="Zhang Z."/>
            <person name="Yan P."/>
            <person name="Huang S."/>
            <person name="Fei Z."/>
            <person name="Lin K."/>
        </authorList>
    </citation>
    <scope>NUCLEOTIDE SEQUENCE [LARGE SCALE GENOMIC DNA]</scope>
    <source>
        <strain evidence="11">cv. 9930</strain>
    </source>
</reference>
<evidence type="ECO:0008006" key="12">
    <source>
        <dbReference type="Google" id="ProtNLM"/>
    </source>
</evidence>
<dbReference type="SUPFAM" id="SSF161041">
    <property type="entry name" value="Photosystem II reaction center protein I, PsbI"/>
    <property type="match status" value="1"/>
</dbReference>
<dbReference type="InterPro" id="IPR003686">
    <property type="entry name" value="PSII_PsbI"/>
</dbReference>
<organism evidence="10 11">
    <name type="scientific">Cucumis sativus</name>
    <name type="common">Cucumber</name>
    <dbReference type="NCBI Taxonomy" id="3659"/>
    <lineage>
        <taxon>Eukaryota</taxon>
        <taxon>Viridiplantae</taxon>
        <taxon>Streptophyta</taxon>
        <taxon>Embryophyta</taxon>
        <taxon>Tracheophyta</taxon>
        <taxon>Spermatophyta</taxon>
        <taxon>Magnoliopsida</taxon>
        <taxon>eudicotyledons</taxon>
        <taxon>Gunneridae</taxon>
        <taxon>Pentapetalae</taxon>
        <taxon>rosids</taxon>
        <taxon>fabids</taxon>
        <taxon>Cucurbitales</taxon>
        <taxon>Cucurbitaceae</taxon>
        <taxon>Benincaseae</taxon>
        <taxon>Cucumis</taxon>
    </lineage>
</organism>